<keyword evidence="2" id="KW-0813">Transport</keyword>
<evidence type="ECO:0000313" key="10">
    <source>
        <dbReference type="Proteomes" id="UP000182945"/>
    </source>
</evidence>
<accession>A0AAC9J3Z2</accession>
<dbReference type="GO" id="GO:0005737">
    <property type="term" value="C:cytoplasm"/>
    <property type="evidence" value="ECO:0007669"/>
    <property type="project" value="UniProtKB-SubCell"/>
</dbReference>
<dbReference type="InterPro" id="IPR033887">
    <property type="entry name" value="PTS_IIA_man"/>
</dbReference>
<evidence type="ECO:0000256" key="3">
    <source>
        <dbReference type="ARBA" id="ARBA00022490"/>
    </source>
</evidence>
<sequence length="138" mass="14789">MIGIVLTGHGSFPIGMLESVKLIAGDIKQISVVPFEEDQEVLQKDLRAAIEEVNTGDGVVCFADLAGGTPFNVSSRLAAEQESVRVIGGTNSPMLLSSLFQRELDLDAFVQLAIVEGKENIKPFGDKKKETVEAEDGI</sequence>
<reference evidence="9 10" key="1">
    <citation type="submission" date="2016-11" db="EMBL/GenBank/DDBJ databases">
        <title>Complete genome sequencing of Virgibacillus halodenitrificans PDB-F2.</title>
        <authorList>
            <person name="Sun Z."/>
            <person name="Zhou Y."/>
            <person name="Li H."/>
        </authorList>
    </citation>
    <scope>NUCLEOTIDE SEQUENCE [LARGE SCALE GENOMIC DNA]</scope>
    <source>
        <strain evidence="9 10">PDB-F2</strain>
    </source>
</reference>
<dbReference type="InterPro" id="IPR051471">
    <property type="entry name" value="Bacterial_PTS_sugar_comp"/>
</dbReference>
<dbReference type="PROSITE" id="PS51096">
    <property type="entry name" value="PTS_EIIA_TYPE_4"/>
    <property type="match status" value="1"/>
</dbReference>
<evidence type="ECO:0000256" key="7">
    <source>
        <dbReference type="ARBA" id="ARBA00022777"/>
    </source>
</evidence>
<dbReference type="AlphaFoldDB" id="A0AAC9J3Z2"/>
<dbReference type="InterPro" id="IPR036662">
    <property type="entry name" value="PTS_EIIA_man-typ_sf"/>
</dbReference>
<name>A0AAC9J3Z2_VIRHA</name>
<dbReference type="Gene3D" id="3.40.50.510">
    <property type="entry name" value="Phosphotransferase system, mannose-type IIA component"/>
    <property type="match status" value="1"/>
</dbReference>
<dbReference type="GO" id="GO:0016301">
    <property type="term" value="F:kinase activity"/>
    <property type="evidence" value="ECO:0007669"/>
    <property type="project" value="UniProtKB-KW"/>
</dbReference>
<evidence type="ECO:0000256" key="6">
    <source>
        <dbReference type="ARBA" id="ARBA00022683"/>
    </source>
</evidence>
<comment type="subcellular location">
    <subcellularLocation>
        <location evidence="1">Cytoplasm</location>
    </subcellularLocation>
</comment>
<evidence type="ECO:0000256" key="5">
    <source>
        <dbReference type="ARBA" id="ARBA00022679"/>
    </source>
</evidence>
<dbReference type="GO" id="GO:0016020">
    <property type="term" value="C:membrane"/>
    <property type="evidence" value="ECO:0007669"/>
    <property type="project" value="InterPro"/>
</dbReference>
<keyword evidence="6" id="KW-0598">Phosphotransferase system</keyword>
<dbReference type="PANTHER" id="PTHR33799:SF1">
    <property type="entry name" value="PTS SYSTEM MANNOSE-SPECIFIC EIIAB COMPONENT-RELATED"/>
    <property type="match status" value="1"/>
</dbReference>
<keyword evidence="7" id="KW-0418">Kinase</keyword>
<dbReference type="GO" id="GO:0009401">
    <property type="term" value="P:phosphoenolpyruvate-dependent sugar phosphotransferase system"/>
    <property type="evidence" value="ECO:0007669"/>
    <property type="project" value="UniProtKB-KW"/>
</dbReference>
<keyword evidence="3" id="KW-0963">Cytoplasm</keyword>
<evidence type="ECO:0000313" key="9">
    <source>
        <dbReference type="EMBL" id="APC49310.1"/>
    </source>
</evidence>
<protein>
    <recommendedName>
        <fullName evidence="8">PTS EIIA type-4 domain-containing protein</fullName>
    </recommendedName>
</protein>
<dbReference type="PANTHER" id="PTHR33799">
    <property type="entry name" value="PTS PERMEASE-RELATED-RELATED"/>
    <property type="match status" value="1"/>
</dbReference>
<evidence type="ECO:0000256" key="1">
    <source>
        <dbReference type="ARBA" id="ARBA00004496"/>
    </source>
</evidence>
<keyword evidence="4" id="KW-0762">Sugar transport</keyword>
<dbReference type="GeneID" id="71515600"/>
<dbReference type="CDD" id="cd00006">
    <property type="entry name" value="PTS_IIA_man"/>
    <property type="match status" value="1"/>
</dbReference>
<dbReference type="Pfam" id="PF03610">
    <property type="entry name" value="EIIA-man"/>
    <property type="match status" value="1"/>
</dbReference>
<dbReference type="SUPFAM" id="SSF53062">
    <property type="entry name" value="PTS system fructose IIA component-like"/>
    <property type="match status" value="1"/>
</dbReference>
<evidence type="ECO:0000259" key="8">
    <source>
        <dbReference type="PROSITE" id="PS51096"/>
    </source>
</evidence>
<proteinExistence type="predicted"/>
<evidence type="ECO:0000256" key="4">
    <source>
        <dbReference type="ARBA" id="ARBA00022597"/>
    </source>
</evidence>
<dbReference type="EMBL" id="CP017962">
    <property type="protein sequence ID" value="APC49310.1"/>
    <property type="molecule type" value="Genomic_DNA"/>
</dbReference>
<dbReference type="InterPro" id="IPR004701">
    <property type="entry name" value="PTS_EIIA_man-typ"/>
</dbReference>
<keyword evidence="5" id="KW-0808">Transferase</keyword>
<dbReference type="KEGG" id="vhl:BME96_14400"/>
<evidence type="ECO:0000256" key="2">
    <source>
        <dbReference type="ARBA" id="ARBA00022448"/>
    </source>
</evidence>
<feature type="domain" description="PTS EIIA type-4" evidence="8">
    <location>
        <begin position="1"/>
        <end position="121"/>
    </location>
</feature>
<gene>
    <name evidence="9" type="ORF">BME96_14400</name>
</gene>
<organism evidence="9 10">
    <name type="scientific">Virgibacillus halodenitrificans</name>
    <name type="common">Bacillus halodenitrificans</name>
    <dbReference type="NCBI Taxonomy" id="1482"/>
    <lineage>
        <taxon>Bacteria</taxon>
        <taxon>Bacillati</taxon>
        <taxon>Bacillota</taxon>
        <taxon>Bacilli</taxon>
        <taxon>Bacillales</taxon>
        <taxon>Bacillaceae</taxon>
        <taxon>Virgibacillus</taxon>
    </lineage>
</organism>
<dbReference type="Proteomes" id="UP000182945">
    <property type="component" value="Chromosome"/>
</dbReference>
<dbReference type="RefSeq" id="WP_019376868.1">
    <property type="nucleotide sequence ID" value="NZ_CP017962.1"/>
</dbReference>